<dbReference type="PANTHER" id="PTHR33164:SF43">
    <property type="entry name" value="HTH-TYPE TRANSCRIPTIONAL REPRESSOR YETL"/>
    <property type="match status" value="1"/>
</dbReference>
<accession>A0A1G9HKB1</accession>
<dbReference type="STRING" id="563176.SAMN04488090_0095"/>
<evidence type="ECO:0000259" key="1">
    <source>
        <dbReference type="PROSITE" id="PS50995"/>
    </source>
</evidence>
<reference evidence="2 3" key="1">
    <citation type="submission" date="2016-10" db="EMBL/GenBank/DDBJ databases">
        <authorList>
            <person name="de Groot N.N."/>
        </authorList>
    </citation>
    <scope>NUCLEOTIDE SEQUENCE [LARGE SCALE GENOMIC DNA]</scope>
    <source>
        <strain evidence="2 3">DSM 21668</strain>
    </source>
</reference>
<dbReference type="GO" id="GO:0003700">
    <property type="term" value="F:DNA-binding transcription factor activity"/>
    <property type="evidence" value="ECO:0007669"/>
    <property type="project" value="InterPro"/>
</dbReference>
<name>A0A1G9HKB1_9BACT</name>
<dbReference type="InterPro" id="IPR036390">
    <property type="entry name" value="WH_DNA-bd_sf"/>
</dbReference>
<dbReference type="EMBL" id="FNGS01000001">
    <property type="protein sequence ID" value="SDL13410.1"/>
    <property type="molecule type" value="Genomic_DNA"/>
</dbReference>
<dbReference type="SMART" id="SM00347">
    <property type="entry name" value="HTH_MARR"/>
    <property type="match status" value="1"/>
</dbReference>
<evidence type="ECO:0000313" key="3">
    <source>
        <dbReference type="Proteomes" id="UP000198901"/>
    </source>
</evidence>
<proteinExistence type="predicted"/>
<dbReference type="InterPro" id="IPR000835">
    <property type="entry name" value="HTH_MarR-typ"/>
</dbReference>
<sequence length="141" mass="15780">MTVSLSHVRNFLCLFLRVRHQIVSRFEEEMTRRGHKGLTVRLFSSLSMIEDGMNPAELARLRGVTKQAMSQTLTALSDARLIRQMSDRHDGRIQLLAVTEKGKQALADGLEAMQVLLDPAGAIADEAFYRQLTGILEELGN</sequence>
<keyword evidence="2" id="KW-0238">DNA-binding</keyword>
<organism evidence="2 3">
    <name type="scientific">Siphonobacter aquaeclarae</name>
    <dbReference type="NCBI Taxonomy" id="563176"/>
    <lineage>
        <taxon>Bacteria</taxon>
        <taxon>Pseudomonadati</taxon>
        <taxon>Bacteroidota</taxon>
        <taxon>Cytophagia</taxon>
        <taxon>Cytophagales</taxon>
        <taxon>Cytophagaceae</taxon>
        <taxon>Siphonobacter</taxon>
    </lineage>
</organism>
<dbReference type="Gene3D" id="1.10.10.10">
    <property type="entry name" value="Winged helix-like DNA-binding domain superfamily/Winged helix DNA-binding domain"/>
    <property type="match status" value="1"/>
</dbReference>
<protein>
    <submittedName>
        <fullName evidence="2">DNA-binding transcriptional regulator, MarR family</fullName>
    </submittedName>
</protein>
<dbReference type="Proteomes" id="UP000198901">
    <property type="component" value="Unassembled WGS sequence"/>
</dbReference>
<dbReference type="AlphaFoldDB" id="A0A1G9HKB1"/>
<gene>
    <name evidence="2" type="ORF">SAMN04488090_0095</name>
</gene>
<dbReference type="PANTHER" id="PTHR33164">
    <property type="entry name" value="TRANSCRIPTIONAL REGULATOR, MARR FAMILY"/>
    <property type="match status" value="1"/>
</dbReference>
<dbReference type="Pfam" id="PF12802">
    <property type="entry name" value="MarR_2"/>
    <property type="match status" value="1"/>
</dbReference>
<dbReference type="GO" id="GO:0003677">
    <property type="term" value="F:DNA binding"/>
    <property type="evidence" value="ECO:0007669"/>
    <property type="project" value="UniProtKB-KW"/>
</dbReference>
<feature type="domain" description="HTH marR-type" evidence="1">
    <location>
        <begin position="1"/>
        <end position="141"/>
    </location>
</feature>
<dbReference type="SUPFAM" id="SSF46785">
    <property type="entry name" value="Winged helix' DNA-binding domain"/>
    <property type="match status" value="1"/>
</dbReference>
<dbReference type="RefSeq" id="WP_093196445.1">
    <property type="nucleotide sequence ID" value="NZ_FNGS01000001.1"/>
</dbReference>
<dbReference type="PROSITE" id="PS50995">
    <property type="entry name" value="HTH_MARR_2"/>
    <property type="match status" value="1"/>
</dbReference>
<dbReference type="GO" id="GO:0006950">
    <property type="term" value="P:response to stress"/>
    <property type="evidence" value="ECO:0007669"/>
    <property type="project" value="TreeGrafter"/>
</dbReference>
<dbReference type="InterPro" id="IPR039422">
    <property type="entry name" value="MarR/SlyA-like"/>
</dbReference>
<evidence type="ECO:0000313" key="2">
    <source>
        <dbReference type="EMBL" id="SDL13410.1"/>
    </source>
</evidence>
<dbReference type="OrthoDB" id="996843at2"/>
<dbReference type="InterPro" id="IPR036388">
    <property type="entry name" value="WH-like_DNA-bd_sf"/>
</dbReference>
<keyword evidence="3" id="KW-1185">Reference proteome</keyword>